<reference evidence="2 4" key="1">
    <citation type="journal article" date="2017" name="Nature">
        <title>The sunflower genome provides insights into oil metabolism, flowering and Asterid evolution.</title>
        <authorList>
            <person name="Badouin H."/>
            <person name="Gouzy J."/>
            <person name="Grassa C.J."/>
            <person name="Murat F."/>
            <person name="Staton S.E."/>
            <person name="Cottret L."/>
            <person name="Lelandais-Briere C."/>
            <person name="Owens G.L."/>
            <person name="Carrere S."/>
            <person name="Mayjonade B."/>
            <person name="Legrand L."/>
            <person name="Gill N."/>
            <person name="Kane N.C."/>
            <person name="Bowers J.E."/>
            <person name="Hubner S."/>
            <person name="Bellec A."/>
            <person name="Berard A."/>
            <person name="Berges H."/>
            <person name="Blanchet N."/>
            <person name="Boniface M.C."/>
            <person name="Brunel D."/>
            <person name="Catrice O."/>
            <person name="Chaidir N."/>
            <person name="Claudel C."/>
            <person name="Donnadieu C."/>
            <person name="Faraut T."/>
            <person name="Fievet G."/>
            <person name="Helmstetter N."/>
            <person name="King M."/>
            <person name="Knapp S.J."/>
            <person name="Lai Z."/>
            <person name="Le Paslier M.C."/>
            <person name="Lippi Y."/>
            <person name="Lorenzon L."/>
            <person name="Mandel J.R."/>
            <person name="Marage G."/>
            <person name="Marchand G."/>
            <person name="Marquand E."/>
            <person name="Bret-Mestries E."/>
            <person name="Morien E."/>
            <person name="Nambeesan S."/>
            <person name="Nguyen T."/>
            <person name="Pegot-Espagnet P."/>
            <person name="Pouilly N."/>
            <person name="Raftis F."/>
            <person name="Sallet E."/>
            <person name="Schiex T."/>
            <person name="Thomas J."/>
            <person name="Vandecasteele C."/>
            <person name="Vares D."/>
            <person name="Vear F."/>
            <person name="Vautrin S."/>
            <person name="Crespi M."/>
            <person name="Mangin B."/>
            <person name="Burke J.M."/>
            <person name="Salse J."/>
            <person name="Munos S."/>
            <person name="Vincourt P."/>
            <person name="Rieseberg L.H."/>
            <person name="Langlade N.B."/>
        </authorList>
    </citation>
    <scope>NUCLEOTIDE SEQUENCE [LARGE SCALE GENOMIC DNA]</scope>
    <source>
        <strain evidence="4">cv. SF193</strain>
        <tissue evidence="2">Leaves</tissue>
    </source>
</reference>
<dbReference type="Gramene" id="mRNA:HanXRQr2_Chr01g0003831">
    <property type="protein sequence ID" value="mRNA:HanXRQr2_Chr01g0003831"/>
    <property type="gene ID" value="HanXRQr2_Chr01g0003831"/>
</dbReference>
<keyword evidence="4" id="KW-1185">Reference proteome</keyword>
<dbReference type="EMBL" id="CM007890">
    <property type="protein sequence ID" value="OTG36378.1"/>
    <property type="molecule type" value="Genomic_DNA"/>
</dbReference>
<evidence type="ECO:0000256" key="1">
    <source>
        <dbReference type="SAM" id="SignalP"/>
    </source>
</evidence>
<gene>
    <name evidence="3" type="ORF">HannXRQ_Chr01g0006961</name>
    <name evidence="2" type="ORF">HanXRQr2_Chr01g0003831</name>
</gene>
<dbReference type="Proteomes" id="UP000215914">
    <property type="component" value="Chromosome 1"/>
</dbReference>
<dbReference type="InParanoid" id="A0A251VLA6"/>
<evidence type="ECO:0000313" key="3">
    <source>
        <dbReference type="EMBL" id="OTG36378.1"/>
    </source>
</evidence>
<name>A0A251VLA6_HELAN</name>
<reference evidence="3" key="2">
    <citation type="submission" date="2017-02" db="EMBL/GenBank/DDBJ databases">
        <title>Sunflower complete genome.</title>
        <authorList>
            <person name="Langlade N."/>
            <person name="Munos S."/>
        </authorList>
    </citation>
    <scope>NUCLEOTIDE SEQUENCE [LARGE SCALE GENOMIC DNA]</scope>
    <source>
        <tissue evidence="3">Leaves</tissue>
    </source>
</reference>
<organism evidence="3 4">
    <name type="scientific">Helianthus annuus</name>
    <name type="common">Common sunflower</name>
    <dbReference type="NCBI Taxonomy" id="4232"/>
    <lineage>
        <taxon>Eukaryota</taxon>
        <taxon>Viridiplantae</taxon>
        <taxon>Streptophyta</taxon>
        <taxon>Embryophyta</taxon>
        <taxon>Tracheophyta</taxon>
        <taxon>Spermatophyta</taxon>
        <taxon>Magnoliopsida</taxon>
        <taxon>eudicotyledons</taxon>
        <taxon>Gunneridae</taxon>
        <taxon>Pentapetalae</taxon>
        <taxon>asterids</taxon>
        <taxon>campanulids</taxon>
        <taxon>Asterales</taxon>
        <taxon>Asteraceae</taxon>
        <taxon>Asteroideae</taxon>
        <taxon>Heliantheae alliance</taxon>
        <taxon>Heliantheae</taxon>
        <taxon>Helianthus</taxon>
    </lineage>
</organism>
<sequence>MFLKRFLLVFVVVLIITSEITAKELASNHESEVEDAKYVHDVNEYYKGGLGVGGFINRKLKQAGYPSIPLPPNGGYGPPGK</sequence>
<evidence type="ECO:0000313" key="4">
    <source>
        <dbReference type="Proteomes" id="UP000215914"/>
    </source>
</evidence>
<keyword evidence="1" id="KW-0732">Signal</keyword>
<evidence type="ECO:0008006" key="5">
    <source>
        <dbReference type="Google" id="ProtNLM"/>
    </source>
</evidence>
<dbReference type="EMBL" id="MNCJ02000316">
    <property type="protein sequence ID" value="KAF5820583.1"/>
    <property type="molecule type" value="Genomic_DNA"/>
</dbReference>
<proteinExistence type="predicted"/>
<feature type="signal peptide" evidence="1">
    <location>
        <begin position="1"/>
        <end position="22"/>
    </location>
</feature>
<evidence type="ECO:0000313" key="2">
    <source>
        <dbReference type="EMBL" id="KAF5820583.1"/>
    </source>
</evidence>
<dbReference type="AlphaFoldDB" id="A0A251VLA6"/>
<feature type="chain" id="PRO_5012106246" description="Glycine-rich protein" evidence="1">
    <location>
        <begin position="23"/>
        <end position="81"/>
    </location>
</feature>
<reference evidence="2" key="3">
    <citation type="submission" date="2020-06" db="EMBL/GenBank/DDBJ databases">
        <title>Helianthus annuus Genome sequencing and assembly Release 2.</title>
        <authorList>
            <person name="Gouzy J."/>
            <person name="Langlade N."/>
            <person name="Munos S."/>
        </authorList>
    </citation>
    <scope>NUCLEOTIDE SEQUENCE</scope>
    <source>
        <tissue evidence="2">Leaves</tissue>
    </source>
</reference>
<protein>
    <recommendedName>
        <fullName evidence="5">Glycine-rich protein</fullName>
    </recommendedName>
</protein>
<accession>A0A251VLA6</accession>